<keyword evidence="2" id="KW-1185">Reference proteome</keyword>
<protein>
    <submittedName>
        <fullName evidence="1">Uncharacterized protein</fullName>
    </submittedName>
</protein>
<accession>A0AAD8NY73</accession>
<evidence type="ECO:0000313" key="2">
    <source>
        <dbReference type="Proteomes" id="UP001229421"/>
    </source>
</evidence>
<sequence>MSHCHTINFFSSTFYPFNTHTHLSPLLQAQNHNLLLEKISFYFNYILSISPLSLIFYKSHKASTNISLLKS</sequence>
<evidence type="ECO:0000313" key="1">
    <source>
        <dbReference type="EMBL" id="KAK1426198.1"/>
    </source>
</evidence>
<organism evidence="1 2">
    <name type="scientific">Tagetes erecta</name>
    <name type="common">African marigold</name>
    <dbReference type="NCBI Taxonomy" id="13708"/>
    <lineage>
        <taxon>Eukaryota</taxon>
        <taxon>Viridiplantae</taxon>
        <taxon>Streptophyta</taxon>
        <taxon>Embryophyta</taxon>
        <taxon>Tracheophyta</taxon>
        <taxon>Spermatophyta</taxon>
        <taxon>Magnoliopsida</taxon>
        <taxon>eudicotyledons</taxon>
        <taxon>Gunneridae</taxon>
        <taxon>Pentapetalae</taxon>
        <taxon>asterids</taxon>
        <taxon>campanulids</taxon>
        <taxon>Asterales</taxon>
        <taxon>Asteraceae</taxon>
        <taxon>Asteroideae</taxon>
        <taxon>Heliantheae alliance</taxon>
        <taxon>Tageteae</taxon>
        <taxon>Tagetes</taxon>
    </lineage>
</organism>
<dbReference type="AlphaFoldDB" id="A0AAD8NY73"/>
<proteinExistence type="predicted"/>
<gene>
    <name evidence="1" type="ORF">QVD17_14867</name>
</gene>
<dbReference type="EMBL" id="JAUHHV010000004">
    <property type="protein sequence ID" value="KAK1426198.1"/>
    <property type="molecule type" value="Genomic_DNA"/>
</dbReference>
<comment type="caution">
    <text evidence="1">The sequence shown here is derived from an EMBL/GenBank/DDBJ whole genome shotgun (WGS) entry which is preliminary data.</text>
</comment>
<reference evidence="1" key="1">
    <citation type="journal article" date="2023" name="bioRxiv">
        <title>Improved chromosome-level genome assembly for marigold (Tagetes erecta).</title>
        <authorList>
            <person name="Jiang F."/>
            <person name="Yuan L."/>
            <person name="Wang S."/>
            <person name="Wang H."/>
            <person name="Xu D."/>
            <person name="Wang A."/>
            <person name="Fan W."/>
        </authorList>
    </citation>
    <scope>NUCLEOTIDE SEQUENCE</scope>
    <source>
        <strain evidence="1">WSJ</strain>
        <tissue evidence="1">Leaf</tissue>
    </source>
</reference>
<name>A0AAD8NY73_TARER</name>
<dbReference type="Proteomes" id="UP001229421">
    <property type="component" value="Unassembled WGS sequence"/>
</dbReference>